<gene>
    <name evidence="2" type="ORF">CC80DRAFT_492437</name>
</gene>
<dbReference type="OrthoDB" id="2157103at2759"/>
<proteinExistence type="predicted"/>
<dbReference type="AlphaFoldDB" id="A0A6A5TWY9"/>
<keyword evidence="3" id="KW-1185">Reference proteome</keyword>
<feature type="compositionally biased region" description="Basic and acidic residues" evidence="1">
    <location>
        <begin position="63"/>
        <end position="72"/>
    </location>
</feature>
<dbReference type="Proteomes" id="UP000800035">
    <property type="component" value="Unassembled WGS sequence"/>
</dbReference>
<evidence type="ECO:0000256" key="1">
    <source>
        <dbReference type="SAM" id="MobiDB-lite"/>
    </source>
</evidence>
<accession>A0A6A5TWY9</accession>
<evidence type="ECO:0000313" key="2">
    <source>
        <dbReference type="EMBL" id="KAF1956162.1"/>
    </source>
</evidence>
<name>A0A6A5TWY9_9PLEO</name>
<evidence type="ECO:0000313" key="3">
    <source>
        <dbReference type="Proteomes" id="UP000800035"/>
    </source>
</evidence>
<dbReference type="EMBL" id="ML976992">
    <property type="protein sequence ID" value="KAF1956162.1"/>
    <property type="molecule type" value="Genomic_DNA"/>
</dbReference>
<organism evidence="2 3">
    <name type="scientific">Byssothecium circinans</name>
    <dbReference type="NCBI Taxonomy" id="147558"/>
    <lineage>
        <taxon>Eukaryota</taxon>
        <taxon>Fungi</taxon>
        <taxon>Dikarya</taxon>
        <taxon>Ascomycota</taxon>
        <taxon>Pezizomycotina</taxon>
        <taxon>Dothideomycetes</taxon>
        <taxon>Pleosporomycetidae</taxon>
        <taxon>Pleosporales</taxon>
        <taxon>Massarineae</taxon>
        <taxon>Massarinaceae</taxon>
        <taxon>Byssothecium</taxon>
    </lineage>
</organism>
<feature type="compositionally biased region" description="Polar residues" evidence="1">
    <location>
        <begin position="48"/>
        <end position="57"/>
    </location>
</feature>
<protein>
    <submittedName>
        <fullName evidence="2">Uncharacterized protein</fullName>
    </submittedName>
</protein>
<feature type="region of interest" description="Disordered" evidence="1">
    <location>
        <begin position="27"/>
        <end position="72"/>
    </location>
</feature>
<feature type="compositionally biased region" description="Polar residues" evidence="1">
    <location>
        <begin position="27"/>
        <end position="39"/>
    </location>
</feature>
<reference evidence="2" key="1">
    <citation type="journal article" date="2020" name="Stud. Mycol.">
        <title>101 Dothideomycetes genomes: a test case for predicting lifestyles and emergence of pathogens.</title>
        <authorList>
            <person name="Haridas S."/>
            <person name="Albert R."/>
            <person name="Binder M."/>
            <person name="Bloem J."/>
            <person name="Labutti K."/>
            <person name="Salamov A."/>
            <person name="Andreopoulos B."/>
            <person name="Baker S."/>
            <person name="Barry K."/>
            <person name="Bills G."/>
            <person name="Bluhm B."/>
            <person name="Cannon C."/>
            <person name="Castanera R."/>
            <person name="Culley D."/>
            <person name="Daum C."/>
            <person name="Ezra D."/>
            <person name="Gonzalez J."/>
            <person name="Henrissat B."/>
            <person name="Kuo A."/>
            <person name="Liang C."/>
            <person name="Lipzen A."/>
            <person name="Lutzoni F."/>
            <person name="Magnuson J."/>
            <person name="Mondo S."/>
            <person name="Nolan M."/>
            <person name="Ohm R."/>
            <person name="Pangilinan J."/>
            <person name="Park H.-J."/>
            <person name="Ramirez L."/>
            <person name="Alfaro M."/>
            <person name="Sun H."/>
            <person name="Tritt A."/>
            <person name="Yoshinaga Y."/>
            <person name="Zwiers L.-H."/>
            <person name="Turgeon B."/>
            <person name="Goodwin S."/>
            <person name="Spatafora J."/>
            <person name="Crous P."/>
            <person name="Grigoriev I."/>
        </authorList>
    </citation>
    <scope>NUCLEOTIDE SEQUENCE</scope>
    <source>
        <strain evidence="2">CBS 675.92</strain>
    </source>
</reference>
<sequence>MSVRQKAARLTTSTSFTKHFTFNQPLKYSQRFSSTNGENSQKEKDGAPTSTKTSTEQQPKKKTQAELDKELQMRMQGLAGDGGESGIEYEDGQPVSMKRSVKNNMFRYI</sequence>